<sequence length="495" mass="51439">MGREMSKANTWMMPAAGVGAAVIVVTIGATLYLARPLPSPQQSQVDEAAPATQLSTPAASQPSATEDITPEVSATEEIARVESPSEESAPETRAAQMLPAFDLVRIPPAGIATVAGRAEPGARVSILIDGEEVTQAEVSARGEFVALFDLPASDAPREMQLVSRFGSEESASAQTILISPATTGLPDDPLHPDAGRDAGNDVPLMAEHGAETDGLAGTNMGAGVGANIAEQVLSGQTPDVLDALDTPQGEAPADTTASEAQEGTTQPDITLNVETLNVETGTPSAPQPPNTAAAPTVLMADDEGVKVLQQAGTGPTDLRIDAISYDPEGRVFVSGRASPEAALLIYLDGVFVTKSVAGADGQWRQDLPNISAGRYQLRVDQVDAGGEVLSRVETPFLREDRAKLAQIAQGDAGATQQDAMTSEDTASDTAGQAETPAAAQSRIASVTVQPGNTLWGIASERYGDGLLYVRLFDANRAQIRDPDLIYPGQIFQLPE</sequence>
<dbReference type="PANTHER" id="PTHR34700">
    <property type="entry name" value="POTASSIUM BINDING PROTEIN KBP"/>
    <property type="match status" value="1"/>
</dbReference>
<feature type="region of interest" description="Disordered" evidence="1">
    <location>
        <begin position="408"/>
        <end position="438"/>
    </location>
</feature>
<feature type="region of interest" description="Disordered" evidence="1">
    <location>
        <begin position="41"/>
        <end position="92"/>
    </location>
</feature>
<dbReference type="InterPro" id="IPR052196">
    <property type="entry name" value="Bact_Kbp"/>
</dbReference>
<feature type="compositionally biased region" description="Low complexity" evidence="1">
    <location>
        <begin position="408"/>
        <end position="419"/>
    </location>
</feature>
<dbReference type="EMBL" id="FORY01000008">
    <property type="protein sequence ID" value="SFJ68972.1"/>
    <property type="molecule type" value="Genomic_DNA"/>
</dbReference>
<dbReference type="SMART" id="SM00257">
    <property type="entry name" value="LysM"/>
    <property type="match status" value="1"/>
</dbReference>
<dbReference type="Proteomes" id="UP000183299">
    <property type="component" value="Unassembled WGS sequence"/>
</dbReference>
<proteinExistence type="predicted"/>
<feature type="domain" description="LysM" evidence="3">
    <location>
        <begin position="444"/>
        <end position="493"/>
    </location>
</feature>
<keyword evidence="5" id="KW-1185">Reference proteome</keyword>
<keyword evidence="2" id="KW-0472">Membrane</keyword>
<dbReference type="Pfam" id="PF01476">
    <property type="entry name" value="LysM"/>
    <property type="match status" value="1"/>
</dbReference>
<dbReference type="InterPro" id="IPR036779">
    <property type="entry name" value="LysM_dom_sf"/>
</dbReference>
<reference evidence="4 5" key="1">
    <citation type="submission" date="2016-10" db="EMBL/GenBank/DDBJ databases">
        <authorList>
            <person name="de Groot N.N."/>
        </authorList>
    </citation>
    <scope>NUCLEOTIDE SEQUENCE [LARGE SCALE GENOMIC DNA]</scope>
    <source>
        <strain evidence="4 5">CGMCC 1.8891</strain>
    </source>
</reference>
<dbReference type="Gene3D" id="3.10.350.10">
    <property type="entry name" value="LysM domain"/>
    <property type="match status" value="1"/>
</dbReference>
<feature type="transmembrane region" description="Helical" evidence="2">
    <location>
        <begin position="12"/>
        <end position="34"/>
    </location>
</feature>
<organism evidence="4 5">
    <name type="scientific">Celeribacter halophilus</name>
    <dbReference type="NCBI Taxonomy" id="576117"/>
    <lineage>
        <taxon>Bacteria</taxon>
        <taxon>Pseudomonadati</taxon>
        <taxon>Pseudomonadota</taxon>
        <taxon>Alphaproteobacteria</taxon>
        <taxon>Rhodobacterales</taxon>
        <taxon>Roseobacteraceae</taxon>
        <taxon>Celeribacter</taxon>
    </lineage>
</organism>
<evidence type="ECO:0000313" key="4">
    <source>
        <dbReference type="EMBL" id="SFJ68972.1"/>
    </source>
</evidence>
<feature type="compositionally biased region" description="Polar residues" evidence="1">
    <location>
        <begin position="420"/>
        <end position="432"/>
    </location>
</feature>
<dbReference type="PANTHER" id="PTHR34700:SF4">
    <property type="entry name" value="PHAGE-LIKE ELEMENT PBSX PROTEIN XKDP"/>
    <property type="match status" value="1"/>
</dbReference>
<gene>
    <name evidence="4" type="ORF">SAMN04488138_10874</name>
</gene>
<feature type="compositionally biased region" description="Polar residues" evidence="1">
    <location>
        <begin position="255"/>
        <end position="268"/>
    </location>
</feature>
<feature type="compositionally biased region" description="Basic and acidic residues" evidence="1">
    <location>
        <begin position="188"/>
        <end position="199"/>
    </location>
</feature>
<evidence type="ECO:0000313" key="5">
    <source>
        <dbReference type="Proteomes" id="UP000183299"/>
    </source>
</evidence>
<feature type="region of interest" description="Disordered" evidence="1">
    <location>
        <begin position="180"/>
        <end position="204"/>
    </location>
</feature>
<dbReference type="AlphaFoldDB" id="A0A1I3TEN6"/>
<evidence type="ECO:0000259" key="3">
    <source>
        <dbReference type="PROSITE" id="PS51782"/>
    </source>
</evidence>
<evidence type="ECO:0000256" key="1">
    <source>
        <dbReference type="SAM" id="MobiDB-lite"/>
    </source>
</evidence>
<accession>A0A1I3TEN6</accession>
<name>A0A1I3TEN6_9RHOB</name>
<dbReference type="CDD" id="cd00118">
    <property type="entry name" value="LysM"/>
    <property type="match status" value="1"/>
</dbReference>
<keyword evidence="2" id="KW-0812">Transmembrane</keyword>
<dbReference type="STRING" id="576117.SAMN04488138_10874"/>
<feature type="compositionally biased region" description="Polar residues" evidence="1">
    <location>
        <begin position="52"/>
        <end position="66"/>
    </location>
</feature>
<evidence type="ECO:0000256" key="2">
    <source>
        <dbReference type="SAM" id="Phobius"/>
    </source>
</evidence>
<feature type="region of interest" description="Disordered" evidence="1">
    <location>
        <begin position="239"/>
        <end position="268"/>
    </location>
</feature>
<dbReference type="PROSITE" id="PS51782">
    <property type="entry name" value="LYSM"/>
    <property type="match status" value="1"/>
</dbReference>
<protein>
    <submittedName>
        <fullName evidence="4">LysM domain-containing protein</fullName>
    </submittedName>
</protein>
<keyword evidence="2" id="KW-1133">Transmembrane helix</keyword>
<dbReference type="InterPro" id="IPR018392">
    <property type="entry name" value="LysM"/>
</dbReference>